<proteinExistence type="predicted"/>
<name>A0A967BF43_9RHOB</name>
<evidence type="ECO:0000313" key="2">
    <source>
        <dbReference type="Proteomes" id="UP000639775"/>
    </source>
</evidence>
<organism evidence="1 2">
    <name type="scientific">Roseovarius gahaiensis</name>
    <dbReference type="NCBI Taxonomy" id="2716691"/>
    <lineage>
        <taxon>Bacteria</taxon>
        <taxon>Pseudomonadati</taxon>
        <taxon>Pseudomonadota</taxon>
        <taxon>Alphaproteobacteria</taxon>
        <taxon>Rhodobacterales</taxon>
        <taxon>Roseobacteraceae</taxon>
        <taxon>Roseovarius</taxon>
    </lineage>
</organism>
<keyword evidence="2" id="KW-1185">Reference proteome</keyword>
<dbReference type="Proteomes" id="UP000639775">
    <property type="component" value="Unassembled WGS sequence"/>
</dbReference>
<dbReference type="AlphaFoldDB" id="A0A967BF43"/>
<accession>A0A967BF43</accession>
<dbReference type="EMBL" id="JAAORB010000047">
    <property type="protein sequence ID" value="NHQ75788.1"/>
    <property type="molecule type" value="Genomic_DNA"/>
</dbReference>
<reference evidence="1" key="1">
    <citation type="submission" date="2020-03" db="EMBL/GenBank/DDBJ databases">
        <title>Roseovarius gahaiensis sp. nov., isolated from Gahai Saline Lake, China.</title>
        <authorList>
            <person name="Sun X."/>
        </authorList>
    </citation>
    <scope>NUCLEOTIDE SEQUENCE</scope>
    <source>
        <strain evidence="1">GH877</strain>
    </source>
</reference>
<evidence type="ECO:0008006" key="3">
    <source>
        <dbReference type="Google" id="ProtNLM"/>
    </source>
</evidence>
<evidence type="ECO:0000313" key="1">
    <source>
        <dbReference type="EMBL" id="NHQ75788.1"/>
    </source>
</evidence>
<sequence>MKLIALLLAAFLTVPFLGTIEAKALGLGRMLQDSGLSPNDLSVMETIALQLVNPLGSTGDARRWSNPESRSKGTVTLGRIEGDCAELVHSFNTVRRPGTAIYHSWRCRRADGTWQISVGPK</sequence>
<comment type="caution">
    <text evidence="1">The sequence shown here is derived from an EMBL/GenBank/DDBJ whole genome shotgun (WGS) entry which is preliminary data.</text>
</comment>
<gene>
    <name evidence="1" type="ORF">HAT86_15150</name>
</gene>
<dbReference type="RefSeq" id="WP_167199742.1">
    <property type="nucleotide sequence ID" value="NZ_JAAORB010000047.1"/>
</dbReference>
<protein>
    <recommendedName>
        <fullName evidence="3">Surface antigen domain-containing protein</fullName>
    </recommendedName>
</protein>